<dbReference type="Gene3D" id="3.40.47.10">
    <property type="match status" value="1"/>
</dbReference>
<evidence type="ECO:0000313" key="17">
    <source>
        <dbReference type="EMBL" id="MBP1961144.1"/>
    </source>
</evidence>
<keyword evidence="18" id="KW-1185">Reference proteome</keyword>
<evidence type="ECO:0000256" key="12">
    <source>
        <dbReference type="ARBA" id="ARBA00047318"/>
    </source>
</evidence>
<dbReference type="InterPro" id="IPR014031">
    <property type="entry name" value="Ketoacyl_synth_C"/>
</dbReference>
<dbReference type="PANTHER" id="PTHR11712">
    <property type="entry name" value="POLYKETIDE SYNTHASE-RELATED"/>
    <property type="match status" value="1"/>
</dbReference>
<dbReference type="NCBIfam" id="NF005589">
    <property type="entry name" value="PRK07314.1"/>
    <property type="match status" value="1"/>
</dbReference>
<comment type="similarity">
    <text evidence="2 14 15">Belongs to the thiolase-like superfamily. Beta-ketoacyl-ACP synthases family.</text>
</comment>
<evidence type="ECO:0000313" key="18">
    <source>
        <dbReference type="Proteomes" id="UP001519344"/>
    </source>
</evidence>
<dbReference type="RefSeq" id="WP_167056103.1">
    <property type="nucleotide sequence ID" value="NZ_JAAOZR010000013.1"/>
</dbReference>
<keyword evidence="7" id="KW-0276">Fatty acid metabolism</keyword>
<sequence>MKRVVITGMGVVTALGQDLNTFWGNLTSGKSGVSLIENFDVSEYPTRIAAEVKDFNIENYVDRKESRRMDRFVQFAVAGALNALKDANLNVNEDTDPERVGVSVGSGIGGLNTWEEQHRILLEKGPKRVSPFFIPMMIANMASGHISMVTGAKGPNSTAVTACATGTHSIGDSFKMIQRGDADVMICGGAEATITPIGVAGFCALRAMSTRNEEPHLASRPFDTDRDGFVMGEGSGVLILESLEHAQARGARIYAEVIGYGMSGDAYHMTDPDPDGAARCMVKAIKDAGIAPDTISYINAHGTSTPVGDKSETTAIKKALGDHAYKVAVSSTKSMTGHLLGAAGGVEAVICGLTISNSVIAPTINLVNQDPECDLDYVPNQARQAKVDIAMSNSFGFGGHNATIIMKRFQA</sequence>
<dbReference type="NCBIfam" id="TIGR03150">
    <property type="entry name" value="fabF"/>
    <property type="match status" value="1"/>
</dbReference>
<evidence type="ECO:0000256" key="2">
    <source>
        <dbReference type="ARBA" id="ARBA00008467"/>
    </source>
</evidence>
<evidence type="ECO:0000256" key="15">
    <source>
        <dbReference type="RuleBase" id="RU003694"/>
    </source>
</evidence>
<comment type="catalytic activity">
    <reaction evidence="13 14">
        <text>a fatty acyl-[ACP] + malonyl-[ACP] + H(+) = a 3-oxoacyl-[ACP] + holo-[ACP] + CO2</text>
        <dbReference type="Rhea" id="RHEA:22836"/>
        <dbReference type="Rhea" id="RHEA-COMP:9623"/>
        <dbReference type="Rhea" id="RHEA-COMP:9685"/>
        <dbReference type="Rhea" id="RHEA-COMP:9916"/>
        <dbReference type="Rhea" id="RHEA-COMP:14125"/>
        <dbReference type="ChEBI" id="CHEBI:15378"/>
        <dbReference type="ChEBI" id="CHEBI:16526"/>
        <dbReference type="ChEBI" id="CHEBI:64479"/>
        <dbReference type="ChEBI" id="CHEBI:78449"/>
        <dbReference type="ChEBI" id="CHEBI:78776"/>
        <dbReference type="ChEBI" id="CHEBI:138651"/>
    </reaction>
</comment>
<comment type="function">
    <text evidence="11 14">Involved in the type II fatty acid elongation cycle. Catalyzes the elongation of a wide range of acyl-ACP by the addition of two carbons from malonyl-ACP to an acyl acceptor. Can efficiently catalyze the conversion of palmitoleoyl-ACP (cis-hexadec-9-enoyl-ACP) to cis-vaccenoyl-ACP (cis-octadec-11-enoyl-ACP), an essential step in the thermal regulation of fatty acid composition.</text>
</comment>
<protein>
    <recommendedName>
        <fullName evidence="4 14">3-oxoacyl-[acyl-carrier-protein] synthase 2</fullName>
        <ecNumber evidence="3 14">2.3.1.179</ecNumber>
    </recommendedName>
</protein>
<dbReference type="EMBL" id="JAGGKV010000001">
    <property type="protein sequence ID" value="MBP1961144.1"/>
    <property type="molecule type" value="Genomic_DNA"/>
</dbReference>
<dbReference type="InterPro" id="IPR018201">
    <property type="entry name" value="Ketoacyl_synth_AS"/>
</dbReference>
<reference evidence="17 18" key="1">
    <citation type="submission" date="2021-03" db="EMBL/GenBank/DDBJ databases">
        <title>Genomic Encyclopedia of Type Strains, Phase IV (KMG-IV): sequencing the most valuable type-strain genomes for metagenomic binning, comparative biology and taxonomic classification.</title>
        <authorList>
            <person name="Goeker M."/>
        </authorList>
    </citation>
    <scope>NUCLEOTIDE SEQUENCE [LARGE SCALE GENOMIC DNA]</scope>
    <source>
        <strain evidence="17 18">DSM 24950</strain>
    </source>
</reference>
<dbReference type="Proteomes" id="UP001519344">
    <property type="component" value="Unassembled WGS sequence"/>
</dbReference>
<dbReference type="InterPro" id="IPR014030">
    <property type="entry name" value="Ketoacyl_synth_N"/>
</dbReference>
<gene>
    <name evidence="17" type="ORF">J2Z65_000338</name>
</gene>
<feature type="domain" description="Ketosynthase family 3 (KS3)" evidence="16">
    <location>
        <begin position="1"/>
        <end position="408"/>
    </location>
</feature>
<dbReference type="PIRSF" id="PIRSF000447">
    <property type="entry name" value="KAS_II"/>
    <property type="match status" value="1"/>
</dbReference>
<dbReference type="InterPro" id="IPR020841">
    <property type="entry name" value="PKS_Beta-ketoAc_synthase_dom"/>
</dbReference>
<comment type="caution">
    <text evidence="17">The sequence shown here is derived from an EMBL/GenBank/DDBJ whole genome shotgun (WGS) entry which is preliminary data.</text>
</comment>
<dbReference type="SUPFAM" id="SSF53901">
    <property type="entry name" value="Thiolase-like"/>
    <property type="match status" value="2"/>
</dbReference>
<dbReference type="InterPro" id="IPR000794">
    <property type="entry name" value="Beta-ketoacyl_synthase"/>
</dbReference>
<evidence type="ECO:0000256" key="11">
    <source>
        <dbReference type="ARBA" id="ARBA00024006"/>
    </source>
</evidence>
<evidence type="ECO:0000256" key="4">
    <source>
        <dbReference type="ARBA" id="ARBA00014657"/>
    </source>
</evidence>
<dbReference type="CDD" id="cd00834">
    <property type="entry name" value="KAS_I_II"/>
    <property type="match status" value="1"/>
</dbReference>
<evidence type="ECO:0000256" key="1">
    <source>
        <dbReference type="ARBA" id="ARBA00005194"/>
    </source>
</evidence>
<dbReference type="Pfam" id="PF00109">
    <property type="entry name" value="ketoacyl-synt"/>
    <property type="match status" value="1"/>
</dbReference>
<comment type="pathway">
    <text evidence="1 14">Lipid metabolism; fatty acid biosynthesis.</text>
</comment>
<evidence type="ECO:0000256" key="13">
    <source>
        <dbReference type="ARBA" id="ARBA00047659"/>
    </source>
</evidence>
<organism evidence="17 18">
    <name type="scientific">Paenibacillus aceris</name>
    <dbReference type="NCBI Taxonomy" id="869555"/>
    <lineage>
        <taxon>Bacteria</taxon>
        <taxon>Bacillati</taxon>
        <taxon>Bacillota</taxon>
        <taxon>Bacilli</taxon>
        <taxon>Bacillales</taxon>
        <taxon>Paenibacillaceae</taxon>
        <taxon>Paenibacillus</taxon>
    </lineage>
</organism>
<accession>A0ABS4HRA6</accession>
<dbReference type="SMART" id="SM00825">
    <property type="entry name" value="PKS_KS"/>
    <property type="match status" value="1"/>
</dbReference>
<evidence type="ECO:0000256" key="7">
    <source>
        <dbReference type="ARBA" id="ARBA00022832"/>
    </source>
</evidence>
<dbReference type="PROSITE" id="PS00606">
    <property type="entry name" value="KS3_1"/>
    <property type="match status" value="1"/>
</dbReference>
<dbReference type="GO" id="GO:0004315">
    <property type="term" value="F:3-oxoacyl-[acyl-carrier-protein] synthase activity"/>
    <property type="evidence" value="ECO:0007669"/>
    <property type="project" value="UniProtKB-EC"/>
</dbReference>
<proteinExistence type="inferred from homology"/>
<keyword evidence="8" id="KW-0443">Lipid metabolism</keyword>
<comment type="catalytic activity">
    <reaction evidence="12 14">
        <text>(9Z)-hexadecenoyl-[ACP] + malonyl-[ACP] + H(+) = 3-oxo-(11Z)-octadecenoyl-[ACP] + holo-[ACP] + CO2</text>
        <dbReference type="Rhea" id="RHEA:55040"/>
        <dbReference type="Rhea" id="RHEA-COMP:9623"/>
        <dbReference type="Rhea" id="RHEA-COMP:9685"/>
        <dbReference type="Rhea" id="RHEA-COMP:10800"/>
        <dbReference type="Rhea" id="RHEA-COMP:14074"/>
        <dbReference type="ChEBI" id="CHEBI:15378"/>
        <dbReference type="ChEBI" id="CHEBI:16526"/>
        <dbReference type="ChEBI" id="CHEBI:64479"/>
        <dbReference type="ChEBI" id="CHEBI:78449"/>
        <dbReference type="ChEBI" id="CHEBI:83989"/>
        <dbReference type="ChEBI" id="CHEBI:138538"/>
        <dbReference type="EC" id="2.3.1.179"/>
    </reaction>
</comment>
<evidence type="ECO:0000256" key="3">
    <source>
        <dbReference type="ARBA" id="ARBA00012356"/>
    </source>
</evidence>
<evidence type="ECO:0000256" key="8">
    <source>
        <dbReference type="ARBA" id="ARBA00023098"/>
    </source>
</evidence>
<evidence type="ECO:0000256" key="10">
    <source>
        <dbReference type="ARBA" id="ARBA00023315"/>
    </source>
</evidence>
<evidence type="ECO:0000256" key="6">
    <source>
        <dbReference type="ARBA" id="ARBA00022679"/>
    </source>
</evidence>
<name>A0ABS4HRA6_9BACL</name>
<dbReference type="PANTHER" id="PTHR11712:SF336">
    <property type="entry name" value="3-OXOACYL-[ACYL-CARRIER-PROTEIN] SYNTHASE, MITOCHONDRIAL"/>
    <property type="match status" value="1"/>
</dbReference>
<keyword evidence="9 14" id="KW-0275">Fatty acid biosynthesis</keyword>
<dbReference type="InterPro" id="IPR016039">
    <property type="entry name" value="Thiolase-like"/>
</dbReference>
<evidence type="ECO:0000256" key="14">
    <source>
        <dbReference type="PIRNR" id="PIRNR000447"/>
    </source>
</evidence>
<dbReference type="InterPro" id="IPR017568">
    <property type="entry name" value="3-oxoacyl-ACP_synth-2"/>
</dbReference>
<evidence type="ECO:0000256" key="9">
    <source>
        <dbReference type="ARBA" id="ARBA00023160"/>
    </source>
</evidence>
<dbReference type="EC" id="2.3.1.179" evidence="3 14"/>
<dbReference type="PROSITE" id="PS52004">
    <property type="entry name" value="KS3_2"/>
    <property type="match status" value="1"/>
</dbReference>
<keyword evidence="5 14" id="KW-0444">Lipid biosynthesis</keyword>
<evidence type="ECO:0000256" key="5">
    <source>
        <dbReference type="ARBA" id="ARBA00022516"/>
    </source>
</evidence>
<evidence type="ECO:0000259" key="16">
    <source>
        <dbReference type="PROSITE" id="PS52004"/>
    </source>
</evidence>
<keyword evidence="10 14" id="KW-0012">Acyltransferase</keyword>
<keyword evidence="6 14" id="KW-0808">Transferase</keyword>
<dbReference type="Pfam" id="PF02801">
    <property type="entry name" value="Ketoacyl-synt_C"/>
    <property type="match status" value="1"/>
</dbReference>
<dbReference type="NCBIfam" id="NF004970">
    <property type="entry name" value="PRK06333.1"/>
    <property type="match status" value="1"/>
</dbReference>